<evidence type="ECO:0000313" key="4">
    <source>
        <dbReference type="EMBL" id="KAK7045270.1"/>
    </source>
</evidence>
<keyword evidence="5" id="KW-1185">Reference proteome</keyword>
<accession>A0AAW0D1L8</accession>
<feature type="signal peptide" evidence="3">
    <location>
        <begin position="1"/>
        <end position="24"/>
    </location>
</feature>
<dbReference type="Proteomes" id="UP001362999">
    <property type="component" value="Unassembled WGS sequence"/>
</dbReference>
<feature type="region of interest" description="Disordered" evidence="1">
    <location>
        <begin position="316"/>
        <end position="359"/>
    </location>
</feature>
<evidence type="ECO:0000313" key="5">
    <source>
        <dbReference type="Proteomes" id="UP001362999"/>
    </source>
</evidence>
<evidence type="ECO:0000256" key="1">
    <source>
        <dbReference type="SAM" id="MobiDB-lite"/>
    </source>
</evidence>
<organism evidence="4 5">
    <name type="scientific">Favolaschia claudopus</name>
    <dbReference type="NCBI Taxonomy" id="2862362"/>
    <lineage>
        <taxon>Eukaryota</taxon>
        <taxon>Fungi</taxon>
        <taxon>Dikarya</taxon>
        <taxon>Basidiomycota</taxon>
        <taxon>Agaricomycotina</taxon>
        <taxon>Agaricomycetes</taxon>
        <taxon>Agaricomycetidae</taxon>
        <taxon>Agaricales</taxon>
        <taxon>Marasmiineae</taxon>
        <taxon>Mycenaceae</taxon>
        <taxon>Favolaschia</taxon>
    </lineage>
</organism>
<keyword evidence="2" id="KW-0812">Transmembrane</keyword>
<dbReference type="EMBL" id="JAWWNJ010000011">
    <property type="protein sequence ID" value="KAK7045270.1"/>
    <property type="molecule type" value="Genomic_DNA"/>
</dbReference>
<feature type="chain" id="PRO_5043665004" evidence="3">
    <location>
        <begin position="25"/>
        <end position="389"/>
    </location>
</feature>
<name>A0AAW0D1L8_9AGAR</name>
<proteinExistence type="predicted"/>
<keyword evidence="2" id="KW-0472">Membrane</keyword>
<feature type="transmembrane region" description="Helical" evidence="2">
    <location>
        <begin position="367"/>
        <end position="388"/>
    </location>
</feature>
<keyword evidence="2" id="KW-1133">Transmembrane helix</keyword>
<sequence>MLLLPSNAVLLVSALLSLSNVVFADPEEPVITPAPSPTHELAERQVAGGEGTPILATLTFPYTALPTQVYPFAVLRGPQFGYNQCGAENASSTANCQTLVVNNASDFCLWGAPDPNSEMGNEEAKVVSFCTNPRWGGRPIPPGSIHGLQFMRTTAYIQIVGFIDNVALNLAPTDTGGELDPHGADLQGNPLGGVVYSLDPKFIDGSHPGQIRNWNLFVGSGLFCLKACYNDVKSPNYCENRYDLVGCEYNMPNTLTNGTFVECEGERQTPVGTYVENGQTLTWKMPYPLTTEPPYRPVVPASSNCRTFSSEQLFGAAPTNANPSGSNSGSSRPTPSGSNGSNGGSNSNSANPNPSQTGTGAAATVKLGMHAGLLVVAASFVAGGVLVVV</sequence>
<dbReference type="AlphaFoldDB" id="A0AAW0D1L8"/>
<keyword evidence="3" id="KW-0732">Signal</keyword>
<protein>
    <submittedName>
        <fullName evidence="4">Macrophage activating glycoprotein</fullName>
    </submittedName>
</protein>
<comment type="caution">
    <text evidence="4">The sequence shown here is derived from an EMBL/GenBank/DDBJ whole genome shotgun (WGS) entry which is preliminary data.</text>
</comment>
<evidence type="ECO:0000256" key="2">
    <source>
        <dbReference type="SAM" id="Phobius"/>
    </source>
</evidence>
<evidence type="ECO:0000256" key="3">
    <source>
        <dbReference type="SAM" id="SignalP"/>
    </source>
</evidence>
<gene>
    <name evidence="4" type="ORF">R3P38DRAFT_2609681</name>
</gene>
<reference evidence="4 5" key="1">
    <citation type="journal article" date="2024" name="J Genomics">
        <title>Draft genome sequencing and assembly of Favolaschia claudopus CIRM-BRFM 2984 isolated from oak limbs.</title>
        <authorList>
            <person name="Navarro D."/>
            <person name="Drula E."/>
            <person name="Chaduli D."/>
            <person name="Cazenave R."/>
            <person name="Ahrendt S."/>
            <person name="Wang J."/>
            <person name="Lipzen A."/>
            <person name="Daum C."/>
            <person name="Barry K."/>
            <person name="Grigoriev I.V."/>
            <person name="Favel A."/>
            <person name="Rosso M.N."/>
            <person name="Martin F."/>
        </authorList>
    </citation>
    <scope>NUCLEOTIDE SEQUENCE [LARGE SCALE GENOMIC DNA]</scope>
    <source>
        <strain evidence="4 5">CIRM-BRFM 2984</strain>
    </source>
</reference>
<feature type="compositionally biased region" description="Low complexity" evidence="1">
    <location>
        <begin position="316"/>
        <end position="355"/>
    </location>
</feature>